<accession>A0AC61DDE8</accession>
<dbReference type="EMBL" id="PEDL01000007">
    <property type="protein sequence ID" value="PHV70798.1"/>
    <property type="molecule type" value="Genomic_DNA"/>
</dbReference>
<proteinExistence type="predicted"/>
<evidence type="ECO:0000313" key="2">
    <source>
        <dbReference type="Proteomes" id="UP000224460"/>
    </source>
</evidence>
<comment type="caution">
    <text evidence="1">The sequence shown here is derived from an EMBL/GenBank/DDBJ whole genome shotgun (WGS) entry which is preliminary data.</text>
</comment>
<dbReference type="Proteomes" id="UP000224460">
    <property type="component" value="Unassembled WGS sequence"/>
</dbReference>
<protein>
    <submittedName>
        <fullName evidence="1">Uncharacterized protein</fullName>
    </submittedName>
</protein>
<gene>
    <name evidence="1" type="ORF">CS063_08500</name>
</gene>
<sequence length="305" mass="33832">MFNLIKSECYKLSRLRSFKILFIAIILCSAIVSGVMWVASPEKSAVYRTEEGGILILEKSIQNDSITPLEVEVYKSLMKRYNLKEGEVRRLLLEVGDGMPTNGEEMFVMTVGNVSQIILVAALLAALFISREFKNGSLKISIAFGHSRGKLFVAKMTAYWLGGLLLTWLFPIIGSILITLTCGWGKPFDVQSILYVLRVFALGSLLHISIMTVLGGVAILTKHVAATIGAGMALAVIDELIYSIVGVSLFHTVEWKHHLWLGQYIILLREKITSIGILGVVIQAVTITVIALWWGKILFERAEFK</sequence>
<organism evidence="1 2">
    <name type="scientific">Sporanaerobium hydrogeniformans</name>
    <dbReference type="NCBI Taxonomy" id="3072179"/>
    <lineage>
        <taxon>Bacteria</taxon>
        <taxon>Bacillati</taxon>
        <taxon>Bacillota</taxon>
        <taxon>Clostridia</taxon>
        <taxon>Lachnospirales</taxon>
        <taxon>Lachnospiraceae</taxon>
        <taxon>Sporanaerobium</taxon>
    </lineage>
</organism>
<reference evidence="1" key="1">
    <citation type="submission" date="2017-10" db="EMBL/GenBank/DDBJ databases">
        <title>Genome sequence of cellulolytic Lachnospiraceae bacterium XHS1971 isolated from hotspring sediment.</title>
        <authorList>
            <person name="Vasudevan G."/>
            <person name="Joshi A.J."/>
            <person name="Hivarkar S."/>
            <person name="Lanjekar V.B."/>
            <person name="Dhakephalkar P.K."/>
            <person name="Dagar S."/>
        </authorList>
    </citation>
    <scope>NUCLEOTIDE SEQUENCE</scope>
    <source>
        <strain evidence="1">XHS1971</strain>
    </source>
</reference>
<keyword evidence="2" id="KW-1185">Reference proteome</keyword>
<name>A0AC61DDE8_9FIRM</name>
<evidence type="ECO:0000313" key="1">
    <source>
        <dbReference type="EMBL" id="PHV70798.1"/>
    </source>
</evidence>